<gene>
    <name evidence="1" type="ORF">H3V53_32875</name>
</gene>
<keyword evidence="2" id="KW-1185">Reference proteome</keyword>
<comment type="caution">
    <text evidence="1">The sequence shown here is derived from an EMBL/GenBank/DDBJ whole genome shotgun (WGS) entry which is preliminary data.</text>
</comment>
<reference evidence="1 2" key="1">
    <citation type="journal article" date="2022" name="Arch. Microbiol.">
        <title>Paraburkholderia bengalensis sp. nov. isolated from roots of Oryza sativa, IR64.</title>
        <authorList>
            <person name="Nag P."/>
            <person name="Mondal N."/>
            <person name="Sarkar J."/>
            <person name="Das S."/>
        </authorList>
    </citation>
    <scope>NUCLEOTIDE SEQUENCE [LARGE SCALE GENOMIC DNA]</scope>
    <source>
        <strain evidence="1 2">IR64_4_BI</strain>
    </source>
</reference>
<name>A0ABU8J1H1_9BURK</name>
<evidence type="ECO:0000313" key="1">
    <source>
        <dbReference type="EMBL" id="MEI6001779.1"/>
    </source>
</evidence>
<dbReference type="Proteomes" id="UP001386437">
    <property type="component" value="Unassembled WGS sequence"/>
</dbReference>
<protein>
    <recommendedName>
        <fullName evidence="3">Outer membrane surface antigen</fullName>
    </recommendedName>
</protein>
<sequence>MTTAGASNLDFLNDTPMSYISKRDIESIKTTLIDVLNTNADGEMRRWMNEGTGNSVQIGGMLTPQTTVHEGSTTCRQVLVVLVAKGQSMEFHPRYCRAGKEDWVLEKR</sequence>
<organism evidence="1 2">
    <name type="scientific">Paraburkholderia bengalensis</name>
    <dbReference type="NCBI Taxonomy" id="2747562"/>
    <lineage>
        <taxon>Bacteria</taxon>
        <taxon>Pseudomonadati</taxon>
        <taxon>Pseudomonadota</taxon>
        <taxon>Betaproteobacteria</taxon>
        <taxon>Burkholderiales</taxon>
        <taxon>Burkholderiaceae</taxon>
        <taxon>Paraburkholderia</taxon>
    </lineage>
</organism>
<evidence type="ECO:0000313" key="2">
    <source>
        <dbReference type="Proteomes" id="UP001386437"/>
    </source>
</evidence>
<accession>A0ABU8J1H1</accession>
<dbReference type="EMBL" id="JACFYJ010000084">
    <property type="protein sequence ID" value="MEI6001779.1"/>
    <property type="molecule type" value="Genomic_DNA"/>
</dbReference>
<proteinExistence type="predicted"/>
<evidence type="ECO:0008006" key="3">
    <source>
        <dbReference type="Google" id="ProtNLM"/>
    </source>
</evidence>